<feature type="domain" description="BRCT" evidence="2">
    <location>
        <begin position="210"/>
        <end position="317"/>
    </location>
</feature>
<proteinExistence type="predicted"/>
<dbReference type="Proteomes" id="UP001610335">
    <property type="component" value="Unassembled WGS sequence"/>
</dbReference>
<sequence>MSKQPPQPLSNHLTLDPWNTTSTGHQRSESNPGTAWQRTREAKLAQQFRTGDCTLNSFVSNKTRSGSGNGTQNERVYEKGEWEWDWGGDARGGRGHDGRSNTSTSTRKGGKGGIRGELDSKQRDIRSMMRVKKASVGGPSLLQEKGGEKEKARDDNDGQSVSASRPELDLEPGPLIFEDKLQFQTQRLTPKPDPQSQPQPPPQTNSITAPESSILHGATIYINGQTTPQISDHKLKSLIVAHGATLALSLSRRVTHIIIGKPNSGPGCGGAGGGLAAGKLHREIQRGGWRGMKIVGVDWVLECIKMGKRVPETRFAINLSNQRSVLNFM</sequence>
<dbReference type="SUPFAM" id="SSF52113">
    <property type="entry name" value="BRCT domain"/>
    <property type="match status" value="1"/>
</dbReference>
<accession>A0ABR4J0F9</accession>
<feature type="region of interest" description="Disordered" evidence="1">
    <location>
        <begin position="1"/>
        <end position="39"/>
    </location>
</feature>
<comment type="caution">
    <text evidence="3">The sequence shown here is derived from an EMBL/GenBank/DDBJ whole genome shotgun (WGS) entry which is preliminary data.</text>
</comment>
<feature type="compositionally biased region" description="Basic and acidic residues" evidence="1">
    <location>
        <begin position="114"/>
        <end position="127"/>
    </location>
</feature>
<dbReference type="EMBL" id="JBFXLS010000005">
    <property type="protein sequence ID" value="KAL2832994.1"/>
    <property type="molecule type" value="Genomic_DNA"/>
</dbReference>
<dbReference type="InterPro" id="IPR001357">
    <property type="entry name" value="BRCT_dom"/>
</dbReference>
<dbReference type="InterPro" id="IPR036420">
    <property type="entry name" value="BRCT_dom_sf"/>
</dbReference>
<dbReference type="PROSITE" id="PS50172">
    <property type="entry name" value="BRCT"/>
    <property type="match status" value="1"/>
</dbReference>
<evidence type="ECO:0000256" key="1">
    <source>
        <dbReference type="SAM" id="MobiDB-lite"/>
    </source>
</evidence>
<evidence type="ECO:0000313" key="4">
    <source>
        <dbReference type="Proteomes" id="UP001610335"/>
    </source>
</evidence>
<feature type="compositionally biased region" description="Polar residues" evidence="1">
    <location>
        <begin position="9"/>
        <end position="37"/>
    </location>
</feature>
<keyword evidence="4" id="KW-1185">Reference proteome</keyword>
<feature type="region of interest" description="Disordered" evidence="1">
    <location>
        <begin position="187"/>
        <end position="209"/>
    </location>
</feature>
<reference evidence="3 4" key="1">
    <citation type="submission" date="2024-07" db="EMBL/GenBank/DDBJ databases">
        <title>Section-level genome sequencing and comparative genomics of Aspergillus sections Usti and Cavernicolus.</title>
        <authorList>
            <consortium name="Lawrence Berkeley National Laboratory"/>
            <person name="Nybo J.L."/>
            <person name="Vesth T.C."/>
            <person name="Theobald S."/>
            <person name="Frisvad J.C."/>
            <person name="Larsen T.O."/>
            <person name="Kjaerboelling I."/>
            <person name="Rothschild-Mancinelli K."/>
            <person name="Lyhne E.K."/>
            <person name="Kogle M.E."/>
            <person name="Barry K."/>
            <person name="Clum A."/>
            <person name="Na H."/>
            <person name="Ledsgaard L."/>
            <person name="Lin J."/>
            <person name="Lipzen A."/>
            <person name="Kuo A."/>
            <person name="Riley R."/>
            <person name="Mondo S."/>
            <person name="LaButti K."/>
            <person name="Haridas S."/>
            <person name="Pangalinan J."/>
            <person name="Salamov A.A."/>
            <person name="Simmons B.A."/>
            <person name="Magnuson J.K."/>
            <person name="Chen J."/>
            <person name="Drula E."/>
            <person name="Henrissat B."/>
            <person name="Wiebenga A."/>
            <person name="Lubbers R.J."/>
            <person name="Gomes A.C."/>
            <person name="Makela M.R."/>
            <person name="Stajich J."/>
            <person name="Grigoriev I.V."/>
            <person name="Mortensen U.H."/>
            <person name="De vries R.P."/>
            <person name="Baker S.E."/>
            <person name="Andersen M.R."/>
        </authorList>
    </citation>
    <scope>NUCLEOTIDE SEQUENCE [LARGE SCALE GENOMIC DNA]</scope>
    <source>
        <strain evidence="3 4">CBS 600.67</strain>
    </source>
</reference>
<evidence type="ECO:0000313" key="3">
    <source>
        <dbReference type="EMBL" id="KAL2832994.1"/>
    </source>
</evidence>
<feature type="compositionally biased region" description="Basic and acidic residues" evidence="1">
    <location>
        <begin position="145"/>
        <end position="156"/>
    </location>
</feature>
<dbReference type="Gene3D" id="3.40.50.10190">
    <property type="entry name" value="BRCT domain"/>
    <property type="match status" value="1"/>
</dbReference>
<feature type="region of interest" description="Disordered" evidence="1">
    <location>
        <begin position="56"/>
        <end position="173"/>
    </location>
</feature>
<feature type="compositionally biased region" description="Polar residues" evidence="1">
    <location>
        <begin position="56"/>
        <end position="74"/>
    </location>
</feature>
<name>A0ABR4J0F9_9EURO</name>
<protein>
    <submittedName>
        <fullName evidence="3">BRCT domain-containing protein</fullName>
    </submittedName>
</protein>
<evidence type="ECO:0000259" key="2">
    <source>
        <dbReference type="PROSITE" id="PS50172"/>
    </source>
</evidence>
<dbReference type="SMART" id="SM00292">
    <property type="entry name" value="BRCT"/>
    <property type="match status" value="1"/>
</dbReference>
<dbReference type="Pfam" id="PF00533">
    <property type="entry name" value="BRCT"/>
    <property type="match status" value="1"/>
</dbReference>
<gene>
    <name evidence="3" type="ORF">BDW59DRAFT_157137</name>
</gene>
<organism evidence="3 4">
    <name type="scientific">Aspergillus cavernicola</name>
    <dbReference type="NCBI Taxonomy" id="176166"/>
    <lineage>
        <taxon>Eukaryota</taxon>
        <taxon>Fungi</taxon>
        <taxon>Dikarya</taxon>
        <taxon>Ascomycota</taxon>
        <taxon>Pezizomycotina</taxon>
        <taxon>Eurotiomycetes</taxon>
        <taxon>Eurotiomycetidae</taxon>
        <taxon>Eurotiales</taxon>
        <taxon>Aspergillaceae</taxon>
        <taxon>Aspergillus</taxon>
        <taxon>Aspergillus subgen. Nidulantes</taxon>
    </lineage>
</organism>
<feature type="compositionally biased region" description="Pro residues" evidence="1">
    <location>
        <begin position="191"/>
        <end position="203"/>
    </location>
</feature>